<keyword evidence="2" id="KW-0862">Zinc</keyword>
<dbReference type="PANTHER" id="PTHR36206">
    <property type="entry name" value="ASPERCRYPTIN BIOSYNTHESIS CLUSTER-SPECIFIC TRANSCRIPTION REGULATOR ATNN-RELATED"/>
    <property type="match status" value="1"/>
</dbReference>
<proteinExistence type="predicted"/>
<keyword evidence="5" id="KW-0804">Transcription</keyword>
<feature type="domain" description="Zn(2)-C6 fungal-type" evidence="8">
    <location>
        <begin position="27"/>
        <end position="54"/>
    </location>
</feature>
<evidence type="ECO:0000313" key="10">
    <source>
        <dbReference type="Proteomes" id="UP001276659"/>
    </source>
</evidence>
<dbReference type="GO" id="GO:0003677">
    <property type="term" value="F:DNA binding"/>
    <property type="evidence" value="ECO:0007669"/>
    <property type="project" value="UniProtKB-KW"/>
</dbReference>
<evidence type="ECO:0000256" key="2">
    <source>
        <dbReference type="ARBA" id="ARBA00022833"/>
    </source>
</evidence>
<dbReference type="InterPro" id="IPR052360">
    <property type="entry name" value="Transcr_Regulatory_Proteins"/>
</dbReference>
<evidence type="ECO:0000256" key="3">
    <source>
        <dbReference type="ARBA" id="ARBA00023015"/>
    </source>
</evidence>
<feature type="region of interest" description="Disordered" evidence="7">
    <location>
        <begin position="1"/>
        <end position="22"/>
    </location>
</feature>
<dbReference type="AlphaFoldDB" id="A0AAD9Z734"/>
<evidence type="ECO:0000256" key="6">
    <source>
        <dbReference type="ARBA" id="ARBA00023242"/>
    </source>
</evidence>
<dbReference type="Proteomes" id="UP001276659">
    <property type="component" value="Unassembled WGS sequence"/>
</dbReference>
<evidence type="ECO:0000256" key="1">
    <source>
        <dbReference type="ARBA" id="ARBA00022723"/>
    </source>
</evidence>
<name>A0AAD9Z734_9LECA</name>
<keyword evidence="3" id="KW-0805">Transcription regulation</keyword>
<dbReference type="InterPro" id="IPR036864">
    <property type="entry name" value="Zn2-C6_fun-type_DNA-bd_sf"/>
</dbReference>
<keyword evidence="6" id="KW-0539">Nucleus</keyword>
<reference evidence="9" key="1">
    <citation type="submission" date="2022-11" db="EMBL/GenBank/DDBJ databases">
        <title>Chromosomal genome sequence assembly and mating type (MAT) locus characterization of the leprose asexual lichenized fungus Lepraria neglecta (Nyl.) Erichsen.</title>
        <authorList>
            <person name="Allen J.L."/>
            <person name="Pfeffer B."/>
        </authorList>
    </citation>
    <scope>NUCLEOTIDE SEQUENCE</scope>
    <source>
        <strain evidence="9">Allen 5258</strain>
    </source>
</reference>
<accession>A0AAD9Z734</accession>
<keyword evidence="4" id="KW-0238">DNA-binding</keyword>
<evidence type="ECO:0000256" key="7">
    <source>
        <dbReference type="SAM" id="MobiDB-lite"/>
    </source>
</evidence>
<gene>
    <name evidence="9" type="ORF">OEA41_005944</name>
</gene>
<evidence type="ECO:0000256" key="4">
    <source>
        <dbReference type="ARBA" id="ARBA00023125"/>
    </source>
</evidence>
<dbReference type="SUPFAM" id="SSF57701">
    <property type="entry name" value="Zn2/Cys6 DNA-binding domain"/>
    <property type="match status" value="1"/>
</dbReference>
<keyword evidence="10" id="KW-1185">Reference proteome</keyword>
<sequence length="500" mass="56149">MPSMPSRIATRPRGSRAGGRHVRTGVRRIKCDEGKPSCLKCRSTGRTCDGYTVRENPLAPVTKNQGHVVTVPIAPILGNPFTAELWTDKERRSFEYFYHSTRRNSSISMALDLSFQFIIQASCFDTAMRSAIVALGSLGESLEVGDMLGSKTIDLSLQHFAQIHFHKALRNLRVLIRDDPHRPAELTVMSCFVFSIFEFHRGNDANSMMHGGSGVNILRQDSRLSERPDYLGPGFLRTFSFMEAQVKLWFDSTSVHSPGFEPAMLKEFSNFKEAAHTLDALIANMYQLRQKANTYRYNEYMVPISPGLAAIRQELTRQLQRWKTAMGNLLTKHGTGQHRDLSRRVAVMKMNFITTVLIVTVSLQYSKKALYRRKESQFREIITLAMSVVSPANGAATFSPEQIFATGEMIKSESTPTLPAHQGIIQPLCFTAVKCQNQTIRRQAITLLSSSPWREGKWDSAVMAGIAERDPDQFGEEGYLQGGVKFVACQKDWKGLAKHV</sequence>
<dbReference type="PANTHER" id="PTHR36206:SF12">
    <property type="entry name" value="ASPERCRYPTIN BIOSYNTHESIS CLUSTER-SPECIFIC TRANSCRIPTION REGULATOR ATNN-RELATED"/>
    <property type="match status" value="1"/>
</dbReference>
<keyword evidence="1" id="KW-0479">Metal-binding</keyword>
<protein>
    <recommendedName>
        <fullName evidence="8">Zn(2)-C6 fungal-type domain-containing protein</fullName>
    </recommendedName>
</protein>
<dbReference type="EMBL" id="JASNWA010000007">
    <property type="protein sequence ID" value="KAK3172620.1"/>
    <property type="molecule type" value="Genomic_DNA"/>
</dbReference>
<evidence type="ECO:0000259" key="8">
    <source>
        <dbReference type="Pfam" id="PF00172"/>
    </source>
</evidence>
<dbReference type="GO" id="GO:0000981">
    <property type="term" value="F:DNA-binding transcription factor activity, RNA polymerase II-specific"/>
    <property type="evidence" value="ECO:0007669"/>
    <property type="project" value="InterPro"/>
</dbReference>
<dbReference type="GO" id="GO:0008270">
    <property type="term" value="F:zinc ion binding"/>
    <property type="evidence" value="ECO:0007669"/>
    <property type="project" value="InterPro"/>
</dbReference>
<evidence type="ECO:0000256" key="5">
    <source>
        <dbReference type="ARBA" id="ARBA00023163"/>
    </source>
</evidence>
<dbReference type="Pfam" id="PF00172">
    <property type="entry name" value="Zn_clus"/>
    <property type="match status" value="1"/>
</dbReference>
<evidence type="ECO:0000313" key="9">
    <source>
        <dbReference type="EMBL" id="KAK3172620.1"/>
    </source>
</evidence>
<dbReference type="CDD" id="cd00067">
    <property type="entry name" value="GAL4"/>
    <property type="match status" value="1"/>
</dbReference>
<dbReference type="InterPro" id="IPR001138">
    <property type="entry name" value="Zn2Cys6_DnaBD"/>
</dbReference>
<comment type="caution">
    <text evidence="9">The sequence shown here is derived from an EMBL/GenBank/DDBJ whole genome shotgun (WGS) entry which is preliminary data.</text>
</comment>
<organism evidence="9 10">
    <name type="scientific">Lepraria neglecta</name>
    <dbReference type="NCBI Taxonomy" id="209136"/>
    <lineage>
        <taxon>Eukaryota</taxon>
        <taxon>Fungi</taxon>
        <taxon>Dikarya</taxon>
        <taxon>Ascomycota</taxon>
        <taxon>Pezizomycotina</taxon>
        <taxon>Lecanoromycetes</taxon>
        <taxon>OSLEUM clade</taxon>
        <taxon>Lecanoromycetidae</taxon>
        <taxon>Lecanorales</taxon>
        <taxon>Lecanorineae</taxon>
        <taxon>Stereocaulaceae</taxon>
        <taxon>Lepraria</taxon>
    </lineage>
</organism>